<dbReference type="PANTHER" id="PTHR43737:SF1">
    <property type="entry name" value="DUF1501 DOMAIN-CONTAINING PROTEIN"/>
    <property type="match status" value="1"/>
</dbReference>
<evidence type="ECO:0000313" key="1">
    <source>
        <dbReference type="EMBL" id="QEH38729.1"/>
    </source>
</evidence>
<name>A0A5B9WEQ7_9BACT</name>
<dbReference type="PROSITE" id="PS51318">
    <property type="entry name" value="TAT"/>
    <property type="match status" value="1"/>
</dbReference>
<proteinExistence type="predicted"/>
<dbReference type="EMBL" id="CP042997">
    <property type="protein sequence ID" value="QEH38729.1"/>
    <property type="molecule type" value="Genomic_DNA"/>
</dbReference>
<dbReference type="SUPFAM" id="SSF53649">
    <property type="entry name" value="Alkaline phosphatase-like"/>
    <property type="match status" value="1"/>
</dbReference>
<protein>
    <recommendedName>
        <fullName evidence="3">DUF1501 domain-containing protein</fullName>
    </recommendedName>
</protein>
<dbReference type="KEGG" id="agv:OJF2_73350"/>
<dbReference type="InterPro" id="IPR010869">
    <property type="entry name" value="DUF1501"/>
</dbReference>
<accession>A0A5B9WEQ7</accession>
<dbReference type="PANTHER" id="PTHR43737">
    <property type="entry name" value="BLL7424 PROTEIN"/>
    <property type="match status" value="1"/>
</dbReference>
<dbReference type="OrthoDB" id="127333at2"/>
<dbReference type="InterPro" id="IPR017850">
    <property type="entry name" value="Alkaline_phosphatase_core_sf"/>
</dbReference>
<evidence type="ECO:0008006" key="3">
    <source>
        <dbReference type="Google" id="ProtNLM"/>
    </source>
</evidence>
<reference evidence="1 2" key="1">
    <citation type="submission" date="2019-08" db="EMBL/GenBank/DDBJ databases">
        <title>Deep-cultivation of Planctomycetes and their phenomic and genomic characterization uncovers novel biology.</title>
        <authorList>
            <person name="Wiegand S."/>
            <person name="Jogler M."/>
            <person name="Boedeker C."/>
            <person name="Pinto D."/>
            <person name="Vollmers J."/>
            <person name="Rivas-Marin E."/>
            <person name="Kohn T."/>
            <person name="Peeters S.H."/>
            <person name="Heuer A."/>
            <person name="Rast P."/>
            <person name="Oberbeckmann S."/>
            <person name="Bunk B."/>
            <person name="Jeske O."/>
            <person name="Meyerdierks A."/>
            <person name="Storesund J.E."/>
            <person name="Kallscheuer N."/>
            <person name="Luecker S."/>
            <person name="Lage O.M."/>
            <person name="Pohl T."/>
            <person name="Merkel B.J."/>
            <person name="Hornburger P."/>
            <person name="Mueller R.-W."/>
            <person name="Bruemmer F."/>
            <person name="Labrenz M."/>
            <person name="Spormann A.M."/>
            <person name="Op den Camp H."/>
            <person name="Overmann J."/>
            <person name="Amann R."/>
            <person name="Jetten M.S.M."/>
            <person name="Mascher T."/>
            <person name="Medema M.H."/>
            <person name="Devos D.P."/>
            <person name="Kaster A.-K."/>
            <person name="Ovreas L."/>
            <person name="Rohde M."/>
            <person name="Galperin M.Y."/>
            <person name="Jogler C."/>
        </authorList>
    </citation>
    <scope>NUCLEOTIDE SEQUENCE [LARGE SCALE GENOMIC DNA]</scope>
    <source>
        <strain evidence="1 2">OJF2</strain>
    </source>
</reference>
<evidence type="ECO:0000313" key="2">
    <source>
        <dbReference type="Proteomes" id="UP000324233"/>
    </source>
</evidence>
<gene>
    <name evidence="1" type="ORF">OJF2_73350</name>
</gene>
<dbReference type="InterPro" id="IPR006311">
    <property type="entry name" value="TAT_signal"/>
</dbReference>
<dbReference type="Pfam" id="PF07394">
    <property type="entry name" value="DUF1501"/>
    <property type="match status" value="1"/>
</dbReference>
<dbReference type="Proteomes" id="UP000324233">
    <property type="component" value="Chromosome"/>
</dbReference>
<organism evidence="1 2">
    <name type="scientific">Aquisphaera giovannonii</name>
    <dbReference type="NCBI Taxonomy" id="406548"/>
    <lineage>
        <taxon>Bacteria</taxon>
        <taxon>Pseudomonadati</taxon>
        <taxon>Planctomycetota</taxon>
        <taxon>Planctomycetia</taxon>
        <taxon>Isosphaerales</taxon>
        <taxon>Isosphaeraceae</taxon>
        <taxon>Aquisphaera</taxon>
    </lineage>
</organism>
<keyword evidence="2" id="KW-1185">Reference proteome</keyword>
<dbReference type="RefSeq" id="WP_148598142.1">
    <property type="nucleotide sequence ID" value="NZ_CP042997.1"/>
</dbReference>
<sequence>MIIVPGQAGKDLCDPELGTTRRDILRVGGSGLLGLSLGSMLQLRAASARASEADAVGGKGGGPGWGKAKSIIMVYFQGGPSHLDLWDPKDNVPDNVRSVFKRIHTKVPGMDVTEVLPKLAQVTDKFTFIRSMSYTPNGLFNHTAAIYQMMTGYTTDKVSPSGQLEPPSPKDFPNFGSQIVRLRPQNVPMLPFVMLPRPLQESGVVGKGGTAGFLGKAYDPYTLYPEGDDMDMTKMDRIKVDDLRLRPEVFALRLQRRAKLRDALNAGMKSIDQAVSDYKLGEYYDQALSLVVSGRAREAFNLQAEKAETRDLYGRNTFGQSCLLARRLVEAGTKVVEVVWPKVANSDNHSWDHHVDLTNRMRDRSGPMLDQGLSGLIIDMDRRGLLAETLVVAVGEFGRSPQKGVSTSGNGNSADGRDHWPYCYTAVLAGAGIRRGHVHGQSDKTGSAPLSDPVHPGELLATIYHAFGIDPATIVLNHLNQPRELVKAEAVTRLFG</sequence>
<dbReference type="AlphaFoldDB" id="A0A5B9WEQ7"/>